<accession>A0A6S6QV98</accession>
<evidence type="ECO:0000313" key="2">
    <source>
        <dbReference type="Proteomes" id="UP000515561"/>
    </source>
</evidence>
<dbReference type="PANTHER" id="PTHR45138">
    <property type="entry name" value="REGULATORY COMPONENTS OF SENSORY TRANSDUCTION SYSTEM"/>
    <property type="match status" value="1"/>
</dbReference>
<dbReference type="InterPro" id="IPR000014">
    <property type="entry name" value="PAS"/>
</dbReference>
<dbReference type="SMART" id="SM00267">
    <property type="entry name" value="GGDEF"/>
    <property type="match status" value="1"/>
</dbReference>
<dbReference type="AlphaFoldDB" id="A0A6S6QV98"/>
<evidence type="ECO:0000313" key="1">
    <source>
        <dbReference type="EMBL" id="BCJ95173.1"/>
    </source>
</evidence>
<organism evidence="1 2">
    <name type="scientific">Anaerocolumna cellulosilytica</name>
    <dbReference type="NCBI Taxonomy" id="433286"/>
    <lineage>
        <taxon>Bacteria</taxon>
        <taxon>Bacillati</taxon>
        <taxon>Bacillota</taxon>
        <taxon>Clostridia</taxon>
        <taxon>Lachnospirales</taxon>
        <taxon>Lachnospiraceae</taxon>
        <taxon>Anaerocolumna</taxon>
    </lineage>
</organism>
<dbReference type="InterPro" id="IPR029787">
    <property type="entry name" value="Nucleotide_cyclase"/>
</dbReference>
<dbReference type="RefSeq" id="WP_184095907.1">
    <property type="nucleotide sequence ID" value="NZ_AP023367.1"/>
</dbReference>
<dbReference type="EMBL" id="AP023367">
    <property type="protein sequence ID" value="BCJ95173.1"/>
    <property type="molecule type" value="Genomic_DNA"/>
</dbReference>
<sequence length="326" mass="37590">MNQKSITGINKKFDAFYSAIFQNSMTGQVVVDRQLNVLTANKQMFRYFDLELSEDFGSFGNVFRCAYKNSYVTECGKTEQCKQCNIRKTAKYIFKNRKSVQGTILEYAYIKEEKTETKWFQFNGILHSIDKTYAVLEFIDITEYVQQIMDLSYNLTLDLATGTLNKQNLIEAIQTLHAAGEVKSGFTICMIDFDNFKSINDVCGHLMGDTVLKTFSDISKKYIRANDILGRYGGEEFIIVFCDYEQEIAMNILAEIHRELEHFFAEQKLEVPVTFSAGAIYVDLEQMLYPDYMQLLEDVDKMLYRAKRLGKSRAMSSLGEIIFSDL</sequence>
<protein>
    <submittedName>
        <fullName evidence="1">Uncharacterized protein</fullName>
    </submittedName>
</protein>
<dbReference type="InterPro" id="IPR043128">
    <property type="entry name" value="Rev_trsase/Diguanyl_cyclase"/>
</dbReference>
<dbReference type="PANTHER" id="PTHR45138:SF9">
    <property type="entry name" value="DIGUANYLATE CYCLASE DGCM-RELATED"/>
    <property type="match status" value="1"/>
</dbReference>
<keyword evidence="2" id="KW-1185">Reference proteome</keyword>
<dbReference type="Pfam" id="PF13188">
    <property type="entry name" value="PAS_8"/>
    <property type="match status" value="1"/>
</dbReference>
<dbReference type="CDD" id="cd01949">
    <property type="entry name" value="GGDEF"/>
    <property type="match status" value="1"/>
</dbReference>
<gene>
    <name evidence="1" type="ORF">acsn021_27420</name>
</gene>
<dbReference type="Gene3D" id="3.30.70.270">
    <property type="match status" value="1"/>
</dbReference>
<dbReference type="Pfam" id="PF00990">
    <property type="entry name" value="GGDEF"/>
    <property type="match status" value="1"/>
</dbReference>
<dbReference type="PROSITE" id="PS50887">
    <property type="entry name" value="GGDEF"/>
    <property type="match status" value="1"/>
</dbReference>
<reference evidence="1 2" key="1">
    <citation type="journal article" date="2016" name="Int. J. Syst. Evol. Microbiol.">
        <title>Descriptions of Anaerotaenia torta gen. nov., sp. nov. and Anaerocolumna cellulosilytica gen. nov., sp. nov. isolated from a methanogenic reactor of cattle waste.</title>
        <authorList>
            <person name="Uek A."/>
            <person name="Ohtaki Y."/>
            <person name="Kaku N."/>
            <person name="Ueki K."/>
        </authorList>
    </citation>
    <scope>NUCLEOTIDE SEQUENCE [LARGE SCALE GENOMIC DNA]</scope>
    <source>
        <strain evidence="1 2">SN021</strain>
    </source>
</reference>
<dbReference type="InterPro" id="IPR050469">
    <property type="entry name" value="Diguanylate_Cyclase"/>
</dbReference>
<dbReference type="InterPro" id="IPR000160">
    <property type="entry name" value="GGDEF_dom"/>
</dbReference>
<name>A0A6S6QV98_9FIRM</name>
<dbReference type="GO" id="GO:0052621">
    <property type="term" value="F:diguanylate cyclase activity"/>
    <property type="evidence" value="ECO:0007669"/>
    <property type="project" value="TreeGrafter"/>
</dbReference>
<dbReference type="NCBIfam" id="TIGR00254">
    <property type="entry name" value="GGDEF"/>
    <property type="match status" value="1"/>
</dbReference>
<proteinExistence type="predicted"/>
<dbReference type="Proteomes" id="UP000515561">
    <property type="component" value="Chromosome"/>
</dbReference>
<dbReference type="KEGG" id="acel:acsn021_27420"/>
<dbReference type="SUPFAM" id="SSF55073">
    <property type="entry name" value="Nucleotide cyclase"/>
    <property type="match status" value="1"/>
</dbReference>